<evidence type="ECO:0000256" key="2">
    <source>
        <dbReference type="ARBA" id="ARBA00022679"/>
    </source>
</evidence>
<evidence type="ECO:0000313" key="6">
    <source>
        <dbReference type="Proteomes" id="UP001230005"/>
    </source>
</evidence>
<dbReference type="PANTHER" id="PTHR11104:SF0">
    <property type="entry name" value="SPBETA PROPHAGE-DERIVED AMINOGLYCOSIDE N(3')-ACETYLTRANSFERASE-LIKE PROTEIN YOKD"/>
    <property type="match status" value="1"/>
</dbReference>
<keyword evidence="2 4" id="KW-0808">Transferase</keyword>
<dbReference type="InterPro" id="IPR003679">
    <property type="entry name" value="Amioglycoside_AcTrfase"/>
</dbReference>
<keyword evidence="6" id="KW-1185">Reference proteome</keyword>
<comment type="caution">
    <text evidence="5">The sequence shown here is derived from an EMBL/GenBank/DDBJ whole genome shotgun (WGS) entry which is preliminary data.</text>
</comment>
<dbReference type="PANTHER" id="PTHR11104">
    <property type="entry name" value="AMINOGLYCOSIDE N3-ACETYLTRANSFERASE"/>
    <property type="match status" value="1"/>
</dbReference>
<dbReference type="Proteomes" id="UP001230005">
    <property type="component" value="Unassembled WGS sequence"/>
</dbReference>
<name>A0ABU0A186_9BACI</name>
<dbReference type="RefSeq" id="WP_307330689.1">
    <property type="nucleotide sequence ID" value="NZ_JAUSUG010000025.1"/>
</dbReference>
<dbReference type="GO" id="GO:0046353">
    <property type="term" value="F:aminoglycoside 3-N-acetyltransferase activity"/>
    <property type="evidence" value="ECO:0007669"/>
    <property type="project" value="UniProtKB-EC"/>
</dbReference>
<comment type="similarity">
    <text evidence="1 4">Belongs to the antibiotic N-acetyltransferase family.</text>
</comment>
<dbReference type="EC" id="2.3.1.-" evidence="4"/>
<evidence type="ECO:0000256" key="4">
    <source>
        <dbReference type="RuleBase" id="RU365031"/>
    </source>
</evidence>
<dbReference type="Pfam" id="PF02522">
    <property type="entry name" value="Antibiotic_NAT"/>
    <property type="match status" value="1"/>
</dbReference>
<comment type="catalytic activity">
    <reaction evidence="4">
        <text>a 2-deoxystreptamine antibiotic + acetyl-CoA = an N(3)-acetyl-2-deoxystreptamine antibiotic + CoA + H(+)</text>
        <dbReference type="Rhea" id="RHEA:12665"/>
        <dbReference type="ChEBI" id="CHEBI:15378"/>
        <dbReference type="ChEBI" id="CHEBI:57287"/>
        <dbReference type="ChEBI" id="CHEBI:57288"/>
        <dbReference type="ChEBI" id="CHEBI:57921"/>
        <dbReference type="ChEBI" id="CHEBI:77452"/>
        <dbReference type="EC" id="2.3.1.81"/>
    </reaction>
</comment>
<dbReference type="InterPro" id="IPR028345">
    <property type="entry name" value="Antibiotic_NAT-like"/>
</dbReference>
<sequence length="270" mass="30098">MSNEGKTVEKLATPNTRNTIAKQLRELGLKKGDSIIVHSSLSSLGWVSGGAVAVIQGLMDVISEEGTIVMPTHSGDLSDPSLWEAPPVPKEWWQTIRDTMPPFDPVITPTRGMGKIVEVFRTYPAVTRSNHPQVSFAAWGKNAERWMKEHSLNNGLGVGSPLQHLYDNHALVLLLGVGFDNNTSFHLAEYLLPEPIMETTYAPVMINGERSWHSMEDVVHYEDWFEELGSDFEKSYTVQRGSIGAAEARLFSVKEAVDYATEWLSEKKDQ</sequence>
<organism evidence="5 6">
    <name type="scientific">Evansella vedderi</name>
    <dbReference type="NCBI Taxonomy" id="38282"/>
    <lineage>
        <taxon>Bacteria</taxon>
        <taxon>Bacillati</taxon>
        <taxon>Bacillota</taxon>
        <taxon>Bacilli</taxon>
        <taxon>Bacillales</taxon>
        <taxon>Bacillaceae</taxon>
        <taxon>Evansella</taxon>
    </lineage>
</organism>
<dbReference type="EMBL" id="JAUSUG010000025">
    <property type="protein sequence ID" value="MDQ0257251.1"/>
    <property type="molecule type" value="Genomic_DNA"/>
</dbReference>
<accession>A0ABU0A186</accession>
<evidence type="ECO:0000313" key="5">
    <source>
        <dbReference type="EMBL" id="MDQ0257251.1"/>
    </source>
</evidence>
<protein>
    <recommendedName>
        <fullName evidence="4">Aminoglycoside N(3)-acetyltransferase</fullName>
        <ecNumber evidence="4">2.3.1.-</ecNumber>
    </recommendedName>
</protein>
<gene>
    <name evidence="5" type="ORF">J2S74_004709</name>
</gene>
<keyword evidence="4" id="KW-0046">Antibiotic resistance</keyword>
<evidence type="ECO:0000256" key="1">
    <source>
        <dbReference type="ARBA" id="ARBA00006383"/>
    </source>
</evidence>
<reference evidence="5 6" key="1">
    <citation type="submission" date="2023-07" db="EMBL/GenBank/DDBJ databases">
        <title>Genomic Encyclopedia of Type Strains, Phase IV (KMG-IV): sequencing the most valuable type-strain genomes for metagenomic binning, comparative biology and taxonomic classification.</title>
        <authorList>
            <person name="Goeker M."/>
        </authorList>
    </citation>
    <scope>NUCLEOTIDE SEQUENCE [LARGE SCALE GENOMIC DNA]</scope>
    <source>
        <strain evidence="5 6">DSM 9768</strain>
    </source>
</reference>
<proteinExistence type="inferred from homology"/>
<dbReference type="SUPFAM" id="SSF110710">
    <property type="entry name" value="TTHA0583/YokD-like"/>
    <property type="match status" value="1"/>
</dbReference>
<keyword evidence="3 4" id="KW-0012">Acyltransferase</keyword>
<evidence type="ECO:0000256" key="3">
    <source>
        <dbReference type="ARBA" id="ARBA00023315"/>
    </source>
</evidence>